<keyword evidence="6" id="KW-0547">Nucleotide-binding</keyword>
<keyword evidence="5" id="KW-0436">Ligase</keyword>
<evidence type="ECO:0000256" key="3">
    <source>
        <dbReference type="ARBA" id="ARBA00012217"/>
    </source>
</evidence>
<dbReference type="GO" id="GO:0006189">
    <property type="term" value="P:'de novo' IMP biosynthetic process"/>
    <property type="evidence" value="ECO:0007669"/>
    <property type="project" value="UniProtKB-UniPathway"/>
</dbReference>
<dbReference type="InterPro" id="IPR018236">
    <property type="entry name" value="SAICAR_synthetase_CS"/>
</dbReference>
<accession>A0A6A4IBH2</accession>
<evidence type="ECO:0000256" key="8">
    <source>
        <dbReference type="ARBA" id="ARBA00022840"/>
    </source>
</evidence>
<dbReference type="PANTHER" id="PTHR43700">
    <property type="entry name" value="PHOSPHORIBOSYLAMINOIMIDAZOLE-SUCCINOCARBOXAMIDE SYNTHASE"/>
    <property type="match status" value="1"/>
</dbReference>
<evidence type="ECO:0000256" key="4">
    <source>
        <dbReference type="ARBA" id="ARBA00016460"/>
    </source>
</evidence>
<sequence>MAALTDSNLPDLTLLSKGKVRDVYSTSSPEHLLFVATDRISAYDVILKNGIPGKGKLLTQISLFWFSKLGHIIPNHFVTANVDEMPTEVKQYKEQLDGRAMLVKKAKVVQLEAIVRGYLTGSAWSEYKKSGTVHGIPLPIGLVESQKLPEPLFTPSTKAEQGAHDENISPDQAANLIGEALYAQISQAALQLYSEAAAYAHSKGVILADTKFEFGLVPSSTSTNEETLILVDELLTPDSSRYWPLEGYETGKSQPSFDKQYLRDWLVSSGFRKGLESGKEGEEGQGWTIDDSVVEGTRQRYEEAVKLLMS</sequence>
<dbReference type="GO" id="GO:0004639">
    <property type="term" value="F:phosphoribosylaminoimidazolesuccinocarboxamide synthase activity"/>
    <property type="evidence" value="ECO:0007669"/>
    <property type="project" value="UniProtKB-EC"/>
</dbReference>
<gene>
    <name evidence="11" type="ORF">BT96DRAFT_872104</name>
</gene>
<reference evidence="11" key="1">
    <citation type="journal article" date="2019" name="Environ. Microbiol.">
        <title>Fungal ecological strategies reflected in gene transcription - a case study of two litter decomposers.</title>
        <authorList>
            <person name="Barbi F."/>
            <person name="Kohler A."/>
            <person name="Barry K."/>
            <person name="Baskaran P."/>
            <person name="Daum C."/>
            <person name="Fauchery L."/>
            <person name="Ihrmark K."/>
            <person name="Kuo A."/>
            <person name="LaButti K."/>
            <person name="Lipzen A."/>
            <person name="Morin E."/>
            <person name="Grigoriev I.V."/>
            <person name="Henrissat B."/>
            <person name="Lindahl B."/>
            <person name="Martin F."/>
        </authorList>
    </citation>
    <scope>NUCLEOTIDE SEQUENCE</scope>
    <source>
        <strain evidence="11">JB14</strain>
    </source>
</reference>
<dbReference type="InterPro" id="IPR028923">
    <property type="entry name" value="SAICAR_synt/ADE2_N"/>
</dbReference>
<comment type="pathway">
    <text evidence="1">Purine metabolism; IMP biosynthesis via de novo pathway; 5-amino-1-(5-phospho-D-ribosyl)imidazole-4-carboxamide from 5-amino-1-(5-phospho-D-ribosyl)imidazole-4-carboxylate: step 1/2.</text>
</comment>
<evidence type="ECO:0000256" key="1">
    <source>
        <dbReference type="ARBA" id="ARBA00004672"/>
    </source>
</evidence>
<keyword evidence="8" id="KW-0067">ATP-binding</keyword>
<dbReference type="PROSITE" id="PS01058">
    <property type="entry name" value="SAICAR_SYNTHETASE_2"/>
    <property type="match status" value="1"/>
</dbReference>
<dbReference type="EC" id="6.3.2.6" evidence="3"/>
<dbReference type="Pfam" id="PF01259">
    <property type="entry name" value="SAICAR_synt"/>
    <property type="match status" value="1"/>
</dbReference>
<evidence type="ECO:0000256" key="7">
    <source>
        <dbReference type="ARBA" id="ARBA00022755"/>
    </source>
</evidence>
<dbReference type="SUPFAM" id="SSF56104">
    <property type="entry name" value="SAICAR synthase-like"/>
    <property type="match status" value="1"/>
</dbReference>
<evidence type="ECO:0000313" key="12">
    <source>
        <dbReference type="Proteomes" id="UP000799118"/>
    </source>
</evidence>
<evidence type="ECO:0000259" key="10">
    <source>
        <dbReference type="Pfam" id="PF01259"/>
    </source>
</evidence>
<evidence type="ECO:0000256" key="9">
    <source>
        <dbReference type="ARBA" id="ARBA00030409"/>
    </source>
</evidence>
<dbReference type="GO" id="GO:0005524">
    <property type="term" value="F:ATP binding"/>
    <property type="evidence" value="ECO:0007669"/>
    <property type="project" value="UniProtKB-KW"/>
</dbReference>
<dbReference type="NCBIfam" id="NF010568">
    <property type="entry name" value="PRK13961.1"/>
    <property type="match status" value="1"/>
</dbReference>
<dbReference type="HAMAP" id="MF_00137">
    <property type="entry name" value="SAICAR_synth"/>
    <property type="match status" value="1"/>
</dbReference>
<dbReference type="OrthoDB" id="9991235at2759"/>
<feature type="domain" description="SAICAR synthetase/ADE2 N-terminal" evidence="10">
    <location>
        <begin position="15"/>
        <end position="269"/>
    </location>
</feature>
<evidence type="ECO:0000256" key="2">
    <source>
        <dbReference type="ARBA" id="ARBA00010190"/>
    </source>
</evidence>
<evidence type="ECO:0000256" key="5">
    <source>
        <dbReference type="ARBA" id="ARBA00022598"/>
    </source>
</evidence>
<keyword evidence="7" id="KW-0658">Purine biosynthesis</keyword>
<dbReference type="Proteomes" id="UP000799118">
    <property type="component" value="Unassembled WGS sequence"/>
</dbReference>
<dbReference type="PANTHER" id="PTHR43700:SF1">
    <property type="entry name" value="PHOSPHORIBOSYLAMINOIMIDAZOLE-SUCCINOCARBOXAMIDE SYNTHASE"/>
    <property type="match status" value="1"/>
</dbReference>
<organism evidence="11 12">
    <name type="scientific">Gymnopus androsaceus JB14</name>
    <dbReference type="NCBI Taxonomy" id="1447944"/>
    <lineage>
        <taxon>Eukaryota</taxon>
        <taxon>Fungi</taxon>
        <taxon>Dikarya</taxon>
        <taxon>Basidiomycota</taxon>
        <taxon>Agaricomycotina</taxon>
        <taxon>Agaricomycetes</taxon>
        <taxon>Agaricomycetidae</taxon>
        <taxon>Agaricales</taxon>
        <taxon>Marasmiineae</taxon>
        <taxon>Omphalotaceae</taxon>
        <taxon>Gymnopus</taxon>
    </lineage>
</organism>
<dbReference type="Gene3D" id="3.30.470.20">
    <property type="entry name" value="ATP-grasp fold, B domain"/>
    <property type="match status" value="1"/>
</dbReference>
<evidence type="ECO:0000313" key="11">
    <source>
        <dbReference type="EMBL" id="KAE9409482.1"/>
    </source>
</evidence>
<dbReference type="AlphaFoldDB" id="A0A6A4IBH2"/>
<dbReference type="GO" id="GO:0005737">
    <property type="term" value="C:cytoplasm"/>
    <property type="evidence" value="ECO:0007669"/>
    <property type="project" value="TreeGrafter"/>
</dbReference>
<dbReference type="InterPro" id="IPR001636">
    <property type="entry name" value="SAICAR_synth"/>
</dbReference>
<dbReference type="UniPathway" id="UPA00074">
    <property type="reaction ID" value="UER00131"/>
</dbReference>
<keyword evidence="12" id="KW-1185">Reference proteome</keyword>
<dbReference type="EMBL" id="ML769387">
    <property type="protein sequence ID" value="KAE9409482.1"/>
    <property type="molecule type" value="Genomic_DNA"/>
</dbReference>
<name>A0A6A4IBH2_9AGAR</name>
<evidence type="ECO:0000256" key="6">
    <source>
        <dbReference type="ARBA" id="ARBA00022741"/>
    </source>
</evidence>
<comment type="similarity">
    <text evidence="2">Belongs to the SAICAR synthetase family.</text>
</comment>
<dbReference type="Gene3D" id="3.30.200.20">
    <property type="entry name" value="Phosphorylase Kinase, domain 1"/>
    <property type="match status" value="1"/>
</dbReference>
<dbReference type="FunFam" id="3.30.470.20:FF:000015">
    <property type="entry name" value="Phosphoribosylaminoimidazole-succinocarboxamide synthase"/>
    <property type="match status" value="1"/>
</dbReference>
<proteinExistence type="inferred from homology"/>
<dbReference type="CDD" id="cd01414">
    <property type="entry name" value="SAICAR_synt_Sc"/>
    <property type="match status" value="1"/>
</dbReference>
<protein>
    <recommendedName>
        <fullName evidence="4">Phosphoribosylaminoimidazole-succinocarboxamide synthase</fullName>
        <ecNumber evidence="3">6.3.2.6</ecNumber>
    </recommendedName>
    <alternativeName>
        <fullName evidence="9">SAICAR synthetase</fullName>
    </alternativeName>
</protein>
<dbReference type="NCBIfam" id="TIGR00081">
    <property type="entry name" value="purC"/>
    <property type="match status" value="1"/>
</dbReference>